<dbReference type="OMA" id="EWSARCA"/>
<evidence type="ECO:0000313" key="2">
    <source>
        <dbReference type="EMBL" id="KNC46043.1"/>
    </source>
</evidence>
<dbReference type="RefSeq" id="XP_013763023.1">
    <property type="nucleotide sequence ID" value="XM_013907569.1"/>
</dbReference>
<organism evidence="2 3">
    <name type="scientific">Thecamonas trahens ATCC 50062</name>
    <dbReference type="NCBI Taxonomy" id="461836"/>
    <lineage>
        <taxon>Eukaryota</taxon>
        <taxon>Apusozoa</taxon>
        <taxon>Apusomonadida</taxon>
        <taxon>Apusomonadidae</taxon>
        <taxon>Thecamonas</taxon>
    </lineage>
</organism>
<dbReference type="EMBL" id="GL349433">
    <property type="protein sequence ID" value="KNC46043.1"/>
    <property type="molecule type" value="Genomic_DNA"/>
</dbReference>
<reference evidence="2 3" key="1">
    <citation type="submission" date="2010-05" db="EMBL/GenBank/DDBJ databases">
        <title>The Genome Sequence of Thecamonas trahens ATCC 50062.</title>
        <authorList>
            <consortium name="The Broad Institute Genome Sequencing Platform"/>
            <person name="Russ C."/>
            <person name="Cuomo C."/>
            <person name="Shea T."/>
            <person name="Young S.K."/>
            <person name="Zeng Q."/>
            <person name="Koehrsen M."/>
            <person name="Haas B."/>
            <person name="Borodovsky M."/>
            <person name="Guigo R."/>
            <person name="Alvarado L."/>
            <person name="Berlin A."/>
            <person name="Bochicchio J."/>
            <person name="Borenstein D."/>
            <person name="Chapman S."/>
            <person name="Chen Z."/>
            <person name="Freedman E."/>
            <person name="Gellesch M."/>
            <person name="Goldberg J."/>
            <person name="Griggs A."/>
            <person name="Gujja S."/>
            <person name="Heilman E."/>
            <person name="Heiman D."/>
            <person name="Hepburn T."/>
            <person name="Howarth C."/>
            <person name="Jen D."/>
            <person name="Larson L."/>
            <person name="Mehta T."/>
            <person name="Park D."/>
            <person name="Pearson M."/>
            <person name="Roberts A."/>
            <person name="Saif S."/>
            <person name="Shenoy N."/>
            <person name="Sisk P."/>
            <person name="Stolte C."/>
            <person name="Sykes S."/>
            <person name="Thomson T."/>
            <person name="Walk T."/>
            <person name="White J."/>
            <person name="Yandava C."/>
            <person name="Burger G."/>
            <person name="Gray M.W."/>
            <person name="Holland P.W.H."/>
            <person name="King N."/>
            <person name="Lang F.B.F."/>
            <person name="Roger A.J."/>
            <person name="Ruiz-Trillo I."/>
            <person name="Lander E."/>
            <person name="Nusbaum C."/>
        </authorList>
    </citation>
    <scope>NUCLEOTIDE SEQUENCE [LARGE SCALE GENOMIC DNA]</scope>
    <source>
        <strain evidence="2 3">ATCC 50062</strain>
    </source>
</reference>
<feature type="coiled-coil region" evidence="1">
    <location>
        <begin position="187"/>
        <end position="264"/>
    </location>
</feature>
<keyword evidence="3" id="KW-1185">Reference proteome</keyword>
<keyword evidence="1" id="KW-0175">Coiled coil</keyword>
<evidence type="ECO:0000313" key="3">
    <source>
        <dbReference type="Proteomes" id="UP000054408"/>
    </source>
</evidence>
<proteinExistence type="predicted"/>
<name>A0A0L0D406_THETB</name>
<evidence type="ECO:0000256" key="1">
    <source>
        <dbReference type="SAM" id="Coils"/>
    </source>
</evidence>
<gene>
    <name evidence="2" type="ORF">AMSG_00162</name>
</gene>
<sequence>MDDPRHTTTLTSPNASLPSDAIATPASFSVVANAEKAAAFAAAERERLIAIKAAGAATRDRVAVEYAQTCRIGQQINHVLARVFTARADEWSARCAAAVDAQRLVAVAKRGSRIQEKAVKLEAERAGWCGKETWIKDQIEQHKRACASRVAKLPQLDLVAEALAGAEKAEAALQQATIAVKRERACLTRALRACEAAEAAVKAMEEKLAACKQREFDSRMVVADADRVTLGALERQVTGVEAELAELEKHNSELEAECAELEAFTG</sequence>
<accession>A0A0L0D406</accession>
<dbReference type="GeneID" id="25559981"/>
<protein>
    <submittedName>
        <fullName evidence="2">Uncharacterized protein</fullName>
    </submittedName>
</protein>
<dbReference type="AlphaFoldDB" id="A0A0L0D406"/>
<dbReference type="Proteomes" id="UP000054408">
    <property type="component" value="Unassembled WGS sequence"/>
</dbReference>